<protein>
    <recommendedName>
        <fullName evidence="5">Transmembrane protein</fullName>
    </recommendedName>
</protein>
<feature type="transmembrane region" description="Helical" evidence="2">
    <location>
        <begin position="222"/>
        <end position="243"/>
    </location>
</feature>
<evidence type="ECO:0000256" key="1">
    <source>
        <dbReference type="SAM" id="MobiDB-lite"/>
    </source>
</evidence>
<feature type="transmembrane region" description="Helical" evidence="2">
    <location>
        <begin position="124"/>
        <end position="143"/>
    </location>
</feature>
<organism evidence="3 4">
    <name type="scientific">Aphanomyces euteiches</name>
    <dbReference type="NCBI Taxonomy" id="100861"/>
    <lineage>
        <taxon>Eukaryota</taxon>
        <taxon>Sar</taxon>
        <taxon>Stramenopiles</taxon>
        <taxon>Oomycota</taxon>
        <taxon>Saprolegniomycetes</taxon>
        <taxon>Saprolegniales</taxon>
        <taxon>Verrucalvaceae</taxon>
        <taxon>Aphanomyces</taxon>
    </lineage>
</organism>
<feature type="transmembrane region" description="Helical" evidence="2">
    <location>
        <begin position="86"/>
        <end position="104"/>
    </location>
</feature>
<feature type="transmembrane region" description="Helical" evidence="2">
    <location>
        <begin position="155"/>
        <end position="183"/>
    </location>
</feature>
<comment type="caution">
    <text evidence="3">The sequence shown here is derived from an EMBL/GenBank/DDBJ whole genome shotgun (WGS) entry which is preliminary data.</text>
</comment>
<accession>A0A6G0WPG9</accession>
<feature type="transmembrane region" description="Helical" evidence="2">
    <location>
        <begin position="195"/>
        <end position="216"/>
    </location>
</feature>
<dbReference type="VEuPathDB" id="FungiDB:AeMF1_007643"/>
<gene>
    <name evidence="3" type="ORF">Ae201684_013044</name>
</gene>
<evidence type="ECO:0008006" key="5">
    <source>
        <dbReference type="Google" id="ProtNLM"/>
    </source>
</evidence>
<keyword evidence="4" id="KW-1185">Reference proteome</keyword>
<reference evidence="3 4" key="1">
    <citation type="submission" date="2019-07" db="EMBL/GenBank/DDBJ databases">
        <title>Genomics analysis of Aphanomyces spp. identifies a new class of oomycete effector associated with host adaptation.</title>
        <authorList>
            <person name="Gaulin E."/>
        </authorList>
    </citation>
    <scope>NUCLEOTIDE SEQUENCE [LARGE SCALE GENOMIC DNA]</scope>
    <source>
        <strain evidence="3 4">ATCC 201684</strain>
    </source>
</reference>
<evidence type="ECO:0000313" key="3">
    <source>
        <dbReference type="EMBL" id="KAF0729298.1"/>
    </source>
</evidence>
<keyword evidence="2" id="KW-0472">Membrane</keyword>
<dbReference type="AlphaFoldDB" id="A0A6G0WPG9"/>
<feature type="transmembrane region" description="Helical" evidence="2">
    <location>
        <begin position="255"/>
        <end position="276"/>
    </location>
</feature>
<sequence length="297" mass="32485">MAEVEREDTMKAPLTDTAGAPSSRTLRHQESVARMVSRFQKATSSTNEDSSCALSFTILGVGLLFLGILGFIAVRFCLKVDGTIDIKWITAYTPFCVMEVLLAIESIKSLWGSKDRKPSAIEMLIAFVSLSYFAGDICMGYRLDGALDWKWTCLLLFHAFGSLTFLLSNPVVAILAFAQFILVGLQLDGFIHAHWAVVFIPVWLVCTFVIGFLVWVGFSTSFFIGVGSIVLGLAVVAPFPIAVYRIEGPHAFSTVYVILPWLIVGLLAVLGLAIWMCLSSDSPSQEETNPPSEDLVV</sequence>
<keyword evidence="2" id="KW-1133">Transmembrane helix</keyword>
<evidence type="ECO:0000256" key="2">
    <source>
        <dbReference type="SAM" id="Phobius"/>
    </source>
</evidence>
<name>A0A6G0WPG9_9STRA</name>
<feature type="transmembrane region" description="Helical" evidence="2">
    <location>
        <begin position="53"/>
        <end position="74"/>
    </location>
</feature>
<dbReference type="EMBL" id="VJMJ01000166">
    <property type="protein sequence ID" value="KAF0729298.1"/>
    <property type="molecule type" value="Genomic_DNA"/>
</dbReference>
<feature type="region of interest" description="Disordered" evidence="1">
    <location>
        <begin position="1"/>
        <end position="23"/>
    </location>
</feature>
<dbReference type="Proteomes" id="UP000481153">
    <property type="component" value="Unassembled WGS sequence"/>
</dbReference>
<keyword evidence="2" id="KW-0812">Transmembrane</keyword>
<proteinExistence type="predicted"/>
<evidence type="ECO:0000313" key="4">
    <source>
        <dbReference type="Proteomes" id="UP000481153"/>
    </source>
</evidence>